<dbReference type="InterPro" id="IPR000352">
    <property type="entry name" value="Pep_chain_release_fac_I"/>
</dbReference>
<dbReference type="EMBL" id="AZIL01000173">
    <property type="protein sequence ID" value="EWM29306.1"/>
    <property type="molecule type" value="Genomic_DNA"/>
</dbReference>
<dbReference type="PANTHER" id="PTHR43804:SF8">
    <property type="entry name" value="PEPTIDE CHAIN RELEASE FACTOR APG3, CHLOROPLASTIC"/>
    <property type="match status" value="1"/>
</dbReference>
<evidence type="ECO:0000313" key="5">
    <source>
        <dbReference type="Proteomes" id="UP000019335"/>
    </source>
</evidence>
<dbReference type="InterPro" id="IPR005139">
    <property type="entry name" value="PCRF"/>
</dbReference>
<name>W7U8Z9_9STRA</name>
<dbReference type="InterPro" id="IPR050057">
    <property type="entry name" value="Prokaryotic/Mito_RF"/>
</dbReference>
<dbReference type="GO" id="GO:0016149">
    <property type="term" value="F:translation release factor activity, codon specific"/>
    <property type="evidence" value="ECO:0007669"/>
    <property type="project" value="InterPro"/>
</dbReference>
<dbReference type="Gene3D" id="6.10.140.1950">
    <property type="match status" value="1"/>
</dbReference>
<evidence type="ECO:0000256" key="1">
    <source>
        <dbReference type="ARBA" id="ARBA00010835"/>
    </source>
</evidence>
<dbReference type="Gene3D" id="3.30.70.1660">
    <property type="match status" value="1"/>
</dbReference>
<protein>
    <submittedName>
        <fullName evidence="4">Peptide chain release factor 1</fullName>
    </submittedName>
</protein>
<evidence type="ECO:0000259" key="3">
    <source>
        <dbReference type="PROSITE" id="PS00745"/>
    </source>
</evidence>
<dbReference type="InterPro" id="IPR004373">
    <property type="entry name" value="RF-1"/>
</dbReference>
<dbReference type="FunFam" id="3.30.70.1660:FF:000002">
    <property type="entry name" value="Peptide chain release factor 1"/>
    <property type="match status" value="1"/>
</dbReference>
<dbReference type="Proteomes" id="UP000019335">
    <property type="component" value="Chromosome 3"/>
</dbReference>
<evidence type="ECO:0000256" key="2">
    <source>
        <dbReference type="ARBA" id="ARBA00022917"/>
    </source>
</evidence>
<keyword evidence="5" id="KW-1185">Reference proteome</keyword>
<dbReference type="InterPro" id="IPR045853">
    <property type="entry name" value="Pep_chain_release_fac_I_sf"/>
</dbReference>
<proteinExistence type="inferred from homology"/>
<dbReference type="Gene3D" id="3.30.160.20">
    <property type="match status" value="1"/>
</dbReference>
<comment type="caution">
    <text evidence="4">The sequence shown here is derived from an EMBL/GenBank/DDBJ whole genome shotgun (WGS) entry which is preliminary data.</text>
</comment>
<gene>
    <name evidence="4" type="ORF">Naga_100152g12</name>
</gene>
<evidence type="ECO:0000313" key="4">
    <source>
        <dbReference type="EMBL" id="EWM29306.1"/>
    </source>
</evidence>
<dbReference type="HAMAP" id="MF_00093">
    <property type="entry name" value="Rel_fac_1"/>
    <property type="match status" value="1"/>
</dbReference>
<dbReference type="PANTHER" id="PTHR43804">
    <property type="entry name" value="LD18447P"/>
    <property type="match status" value="1"/>
</dbReference>
<reference evidence="4 5" key="1">
    <citation type="journal article" date="2014" name="Mol. Plant">
        <title>Chromosome Scale Genome Assembly and Transcriptome Profiling of Nannochloropsis gaditana in Nitrogen Depletion.</title>
        <authorList>
            <person name="Corteggiani Carpinelli E."/>
            <person name="Telatin A."/>
            <person name="Vitulo N."/>
            <person name="Forcato C."/>
            <person name="D'Angelo M."/>
            <person name="Schiavon R."/>
            <person name="Vezzi A."/>
            <person name="Giacometti G.M."/>
            <person name="Morosinotto T."/>
            <person name="Valle G."/>
        </authorList>
    </citation>
    <scope>NUCLEOTIDE SEQUENCE [LARGE SCALE GENOMIC DNA]</scope>
    <source>
        <strain evidence="4 5">B-31</strain>
    </source>
</reference>
<sequence length="448" mass="50390">MRLFPAQGIPCHSLTVKQANCLTHACFGPTGVYLLVVAMRLPFHCCCLLGWLTTLIMTHAFVSPNLVMPSGRSISRRYKDWVSMTLDPFVQTKLESFSRTYKELTERLGDPDVIANPTTLMQVNQERMNIEEVVVSYQEWQKLAADMAGAKQLFNEAAGDPEMKEMARAEIKDLEERQEDIEKQLVVLMLPSDPLDDKNVMLEIRAGTGGSEAGLFAGDLVDVYQRYGQSLGWRVRVVEDSRNDEGGYKNAVLEIQGDKVYSKLKFEAGVHRVQRVPATETQGRVHTSTATVAVMPEVDEVQVKIDPKDITLTTARSGGSGGQNVNKVETAVDLLHKPTGIRIFCTQERSQLKNKELAMSMLRSRLFDLEQEKQRDAVAGQRRSQIGSGSRSEKIRTYNWKDSRCTDHRLGTNFPLQMFLDGNLEEITNQCLLLEQQEKLEAMQLTNA</sequence>
<dbReference type="GO" id="GO:0005737">
    <property type="term" value="C:cytoplasm"/>
    <property type="evidence" value="ECO:0007669"/>
    <property type="project" value="UniProtKB-ARBA"/>
</dbReference>
<feature type="domain" description="Prokaryotic-type class I peptide chain release factors" evidence="3">
    <location>
        <begin position="316"/>
        <end position="332"/>
    </location>
</feature>
<comment type="similarity">
    <text evidence="1">Belongs to the prokaryotic/mitochondrial release factor family.</text>
</comment>
<dbReference type="Pfam" id="PF00472">
    <property type="entry name" value="RF-1"/>
    <property type="match status" value="1"/>
</dbReference>
<dbReference type="OrthoDB" id="2019491at2759"/>
<keyword evidence="2" id="KW-0648">Protein biosynthesis</keyword>
<dbReference type="SUPFAM" id="SSF75620">
    <property type="entry name" value="Release factor"/>
    <property type="match status" value="1"/>
</dbReference>
<organism evidence="4 5">
    <name type="scientific">Nannochloropsis gaditana</name>
    <dbReference type="NCBI Taxonomy" id="72520"/>
    <lineage>
        <taxon>Eukaryota</taxon>
        <taxon>Sar</taxon>
        <taxon>Stramenopiles</taxon>
        <taxon>Ochrophyta</taxon>
        <taxon>Eustigmatophyceae</taxon>
        <taxon>Eustigmatales</taxon>
        <taxon>Monodopsidaceae</taxon>
        <taxon>Nannochloropsis</taxon>
    </lineage>
</organism>
<accession>W7U8Z9</accession>
<dbReference type="NCBIfam" id="TIGR00019">
    <property type="entry name" value="prfA"/>
    <property type="match status" value="1"/>
</dbReference>
<dbReference type="Pfam" id="PF03462">
    <property type="entry name" value="PCRF"/>
    <property type="match status" value="1"/>
</dbReference>
<dbReference type="SMART" id="SM00937">
    <property type="entry name" value="PCRF"/>
    <property type="match status" value="1"/>
</dbReference>
<dbReference type="FunFam" id="3.30.160.20:FF:000004">
    <property type="entry name" value="Peptide chain release factor 1"/>
    <property type="match status" value="1"/>
</dbReference>
<dbReference type="AlphaFoldDB" id="W7U8Z9"/>
<dbReference type="NCBIfam" id="NF001859">
    <property type="entry name" value="PRK00591.1"/>
    <property type="match status" value="1"/>
</dbReference>
<dbReference type="PROSITE" id="PS00745">
    <property type="entry name" value="RF_PROK_I"/>
    <property type="match status" value="1"/>
</dbReference>